<protein>
    <recommendedName>
        <fullName evidence="3">beta-glucosidase</fullName>
        <ecNumber evidence="3">3.2.1.21</ecNumber>
    </recommendedName>
</protein>
<dbReference type="EC" id="3.2.1.21" evidence="3"/>
<evidence type="ECO:0000256" key="7">
    <source>
        <dbReference type="PROSITE-ProRule" id="PRU10055"/>
    </source>
</evidence>
<feature type="signal peptide" evidence="10">
    <location>
        <begin position="1"/>
        <end position="37"/>
    </location>
</feature>
<comment type="similarity">
    <text evidence="1 8">Belongs to the glycosyl hydrolase 1 family.</text>
</comment>
<name>B2DBM6_PAPXU</name>
<feature type="active site" description="Nucleophile" evidence="7">
    <location>
        <position position="425"/>
    </location>
</feature>
<sequence length="531" mass="60934">THFLTIGLERPLNSRRGVARLATGLSLWCLLAQGVSGYVDGSGLSNYSFPDDFIFGVATAAFQIEGAWNIGNKGESMWDTYLHKHPNFTVDGSNGDVATDSYHKYKTDINCVKSLGLKYYRMSISWPRILPQGTDNVINKDGVRYYRTLFKELLKENITPVVTLFHWDLPTPLMDLGGWSNPKIIDYFEDYAKVAFTLFGDIIKLWSTMNEPHQHCSNGYGGDNFVPAMMSGGVGEYLCAHYMLLAHARAYHLYDKSFRPHQKGKIGITLDAFYAEPKDPTKQSDRDAAERYLQMHLGIFAHPIYSSMGDYPPLVRERINNISLSQGFTRSRLPYFTSSEIDLLRGSSDFFGLNHYTTYLMSDMPMLQGWRVPSWDHDTGVLLEQNPLWPKPGADWLAVYPAGFRKVLNWITRNYGTRIPIIVTENGVSDFGGLNDYARVSYYNNYLYQMLLAMYEDGCNIQGYFAWTLMDDFEWKDGYTVKFGLFHVDFNSTERTRIPKLSAFNYAEIVRRRRINFKYIEQIPKAHINIL</sequence>
<dbReference type="EMBL" id="AB264710">
    <property type="protein sequence ID" value="BAG30785.1"/>
    <property type="molecule type" value="mRNA"/>
</dbReference>
<dbReference type="PROSITE" id="PS00572">
    <property type="entry name" value="GLYCOSYL_HYDROL_F1_1"/>
    <property type="match status" value="1"/>
</dbReference>
<dbReference type="Pfam" id="PF00232">
    <property type="entry name" value="Glyco_hydro_1"/>
    <property type="match status" value="1"/>
</dbReference>
<feature type="non-terminal residue" evidence="11">
    <location>
        <position position="1"/>
    </location>
</feature>
<dbReference type="PANTHER" id="PTHR10353:SF36">
    <property type="entry name" value="LP05116P"/>
    <property type="match status" value="1"/>
</dbReference>
<evidence type="ECO:0000313" key="11">
    <source>
        <dbReference type="EMBL" id="BAG30785.1"/>
    </source>
</evidence>
<dbReference type="PRINTS" id="PR00131">
    <property type="entry name" value="GLHYDRLASE1"/>
</dbReference>
<dbReference type="InterPro" id="IPR017853">
    <property type="entry name" value="GH"/>
</dbReference>
<dbReference type="PROSITE" id="PS00653">
    <property type="entry name" value="GLYCOSYL_HYDROL_F1_2"/>
    <property type="match status" value="1"/>
</dbReference>
<evidence type="ECO:0000256" key="1">
    <source>
        <dbReference type="ARBA" id="ARBA00010838"/>
    </source>
</evidence>
<accession>B2DBM6</accession>
<dbReference type="InterPro" id="IPR018120">
    <property type="entry name" value="Glyco_hydro_1_AS"/>
</dbReference>
<reference evidence="11" key="1">
    <citation type="journal article" date="2008" name="Dev. Genes Evol.">
        <title>Identification of stage-specific larval camouflage associated genes in the swallowtail butterfly, Papilio xuthus.</title>
        <authorList>
            <person name="Futahashi R."/>
            <person name="Fujiwara H."/>
        </authorList>
    </citation>
    <scope>NUCLEOTIDE SEQUENCE</scope>
    <source>
        <tissue evidence="11">Epidermis</tissue>
    </source>
</reference>
<dbReference type="InterPro" id="IPR001360">
    <property type="entry name" value="Glyco_hydro_1"/>
</dbReference>
<keyword evidence="4 9" id="KW-0378">Hydrolase</keyword>
<dbReference type="GO" id="GO:0008422">
    <property type="term" value="F:beta-glucosidase activity"/>
    <property type="evidence" value="ECO:0007669"/>
    <property type="project" value="TreeGrafter"/>
</dbReference>
<evidence type="ECO:0000256" key="5">
    <source>
        <dbReference type="ARBA" id="ARBA00023180"/>
    </source>
</evidence>
<comment type="subunit">
    <text evidence="2">Homodimer.</text>
</comment>
<evidence type="ECO:0000256" key="3">
    <source>
        <dbReference type="ARBA" id="ARBA00012744"/>
    </source>
</evidence>
<dbReference type="CAZy" id="GH1">
    <property type="family name" value="Glycoside Hydrolase Family 1"/>
</dbReference>
<keyword evidence="6 9" id="KW-0326">Glycosidase</keyword>
<dbReference type="InterPro" id="IPR033132">
    <property type="entry name" value="GH_1_N_CS"/>
</dbReference>
<evidence type="ECO:0000256" key="4">
    <source>
        <dbReference type="ARBA" id="ARBA00022801"/>
    </source>
</evidence>
<dbReference type="GO" id="GO:0005975">
    <property type="term" value="P:carbohydrate metabolic process"/>
    <property type="evidence" value="ECO:0007669"/>
    <property type="project" value="InterPro"/>
</dbReference>
<dbReference type="Gene3D" id="3.20.20.80">
    <property type="entry name" value="Glycosidases"/>
    <property type="match status" value="1"/>
</dbReference>
<evidence type="ECO:0000256" key="6">
    <source>
        <dbReference type="ARBA" id="ARBA00023295"/>
    </source>
</evidence>
<keyword evidence="5" id="KW-0325">Glycoprotein</keyword>
<evidence type="ECO:0000256" key="8">
    <source>
        <dbReference type="RuleBase" id="RU003690"/>
    </source>
</evidence>
<dbReference type="PANTHER" id="PTHR10353">
    <property type="entry name" value="GLYCOSYL HYDROLASE"/>
    <property type="match status" value="1"/>
</dbReference>
<evidence type="ECO:0000256" key="2">
    <source>
        <dbReference type="ARBA" id="ARBA00011738"/>
    </source>
</evidence>
<dbReference type="SUPFAM" id="SSF51445">
    <property type="entry name" value="(Trans)glycosidases"/>
    <property type="match status" value="1"/>
</dbReference>
<evidence type="ECO:0000256" key="9">
    <source>
        <dbReference type="RuleBase" id="RU004468"/>
    </source>
</evidence>
<dbReference type="AlphaFoldDB" id="B2DBM6"/>
<proteinExistence type="evidence at transcript level"/>
<feature type="chain" id="PRO_5002777158" description="beta-glucosidase" evidence="10">
    <location>
        <begin position="38"/>
        <end position="531"/>
    </location>
</feature>
<dbReference type="FunFam" id="3.20.20.80:FF:000013">
    <property type="entry name" value="lactase-phlorizin hydrolase"/>
    <property type="match status" value="1"/>
</dbReference>
<keyword evidence="10" id="KW-0732">Signal</keyword>
<organism evidence="11">
    <name type="scientific">Papilio xuthus</name>
    <name type="common">Asian swallowtail butterfly</name>
    <dbReference type="NCBI Taxonomy" id="66420"/>
    <lineage>
        <taxon>Eukaryota</taxon>
        <taxon>Metazoa</taxon>
        <taxon>Ecdysozoa</taxon>
        <taxon>Arthropoda</taxon>
        <taxon>Hexapoda</taxon>
        <taxon>Insecta</taxon>
        <taxon>Pterygota</taxon>
        <taxon>Neoptera</taxon>
        <taxon>Endopterygota</taxon>
        <taxon>Lepidoptera</taxon>
        <taxon>Glossata</taxon>
        <taxon>Ditrysia</taxon>
        <taxon>Papilionoidea</taxon>
        <taxon>Papilionidae</taxon>
        <taxon>Papilioninae</taxon>
        <taxon>Papilio</taxon>
    </lineage>
</organism>
<evidence type="ECO:0000256" key="10">
    <source>
        <dbReference type="SAM" id="SignalP"/>
    </source>
</evidence>